<feature type="region of interest" description="Disordered" evidence="1">
    <location>
        <begin position="40"/>
        <end position="92"/>
    </location>
</feature>
<dbReference type="AlphaFoldDB" id="A0A7T7HGQ0"/>
<proteinExistence type="predicted"/>
<sequence>MCSYVDPAATIALIGERRDPSINNSRIEIDSNTVERSIRPIALNRKSACSQARAPRSNPGRPSPRLSKRPSSMRLSHFPICPPPSTRSSVAI</sequence>
<feature type="domain" description="Transposase IS66 central" evidence="2">
    <location>
        <begin position="23"/>
        <end position="48"/>
    </location>
</feature>
<dbReference type="KEGG" id="mlut:JET14_10435"/>
<evidence type="ECO:0000259" key="2">
    <source>
        <dbReference type="Pfam" id="PF03050"/>
    </source>
</evidence>
<dbReference type="InterPro" id="IPR004291">
    <property type="entry name" value="Transposase_IS66_central"/>
</dbReference>
<evidence type="ECO:0000313" key="4">
    <source>
        <dbReference type="Proteomes" id="UP000596083"/>
    </source>
</evidence>
<feature type="compositionally biased region" description="Low complexity" evidence="1">
    <location>
        <begin position="59"/>
        <end position="76"/>
    </location>
</feature>
<protein>
    <submittedName>
        <fullName evidence="3">Transposase</fullName>
    </submittedName>
</protein>
<organism evidence="3 4">
    <name type="scientific">Martelella lutilitoris</name>
    <dbReference type="NCBI Taxonomy" id="2583532"/>
    <lineage>
        <taxon>Bacteria</taxon>
        <taxon>Pseudomonadati</taxon>
        <taxon>Pseudomonadota</taxon>
        <taxon>Alphaproteobacteria</taxon>
        <taxon>Hyphomicrobiales</taxon>
        <taxon>Aurantimonadaceae</taxon>
        <taxon>Martelella</taxon>
    </lineage>
</organism>
<dbReference type="Proteomes" id="UP000596083">
    <property type="component" value="Chromosome"/>
</dbReference>
<dbReference type="Pfam" id="PF03050">
    <property type="entry name" value="DDE_Tnp_IS66"/>
    <property type="match status" value="1"/>
</dbReference>
<reference evidence="3 4" key="1">
    <citation type="submission" date="2020-12" db="EMBL/GenBank/DDBJ databases">
        <authorList>
            <person name="Zheng R.K."/>
            <person name="Sun C.M."/>
        </authorList>
    </citation>
    <scope>NUCLEOTIDE SEQUENCE [LARGE SCALE GENOMIC DNA]</scope>
    <source>
        <strain evidence="3 4">ZRK001</strain>
    </source>
</reference>
<dbReference type="EMBL" id="CP066786">
    <property type="protein sequence ID" value="QQM28783.1"/>
    <property type="molecule type" value="Genomic_DNA"/>
</dbReference>
<evidence type="ECO:0000313" key="3">
    <source>
        <dbReference type="EMBL" id="QQM28783.1"/>
    </source>
</evidence>
<accession>A0A7T7HGQ0</accession>
<evidence type="ECO:0000256" key="1">
    <source>
        <dbReference type="SAM" id="MobiDB-lite"/>
    </source>
</evidence>
<name>A0A7T7HGQ0_9HYPH</name>
<gene>
    <name evidence="3" type="ORF">JET14_10435</name>
</gene>